<reference evidence="1" key="1">
    <citation type="journal article" date="2014" name="Front. Microbiol.">
        <title>High frequency of phylogenetically diverse reductive dehalogenase-homologous genes in deep subseafloor sedimentary metagenomes.</title>
        <authorList>
            <person name="Kawai M."/>
            <person name="Futagami T."/>
            <person name="Toyoda A."/>
            <person name="Takaki Y."/>
            <person name="Nishi S."/>
            <person name="Hori S."/>
            <person name="Arai W."/>
            <person name="Tsubouchi T."/>
            <person name="Morono Y."/>
            <person name="Uchiyama I."/>
            <person name="Ito T."/>
            <person name="Fujiyama A."/>
            <person name="Inagaki F."/>
            <person name="Takami H."/>
        </authorList>
    </citation>
    <scope>NUCLEOTIDE SEQUENCE</scope>
    <source>
        <strain evidence="1">Expedition CK06-06</strain>
    </source>
</reference>
<dbReference type="PANTHER" id="PTHR40274:SF4">
    <property type="entry name" value="BLL1406 PROTEIN"/>
    <property type="match status" value="1"/>
</dbReference>
<organism evidence="1">
    <name type="scientific">marine sediment metagenome</name>
    <dbReference type="NCBI Taxonomy" id="412755"/>
    <lineage>
        <taxon>unclassified sequences</taxon>
        <taxon>metagenomes</taxon>
        <taxon>ecological metagenomes</taxon>
    </lineage>
</organism>
<dbReference type="InterPro" id="IPR011042">
    <property type="entry name" value="6-blade_b-propeller_TolB-like"/>
</dbReference>
<dbReference type="EMBL" id="BARS01054057">
    <property type="protein sequence ID" value="GAG45162.1"/>
    <property type="molecule type" value="Genomic_DNA"/>
</dbReference>
<dbReference type="AlphaFoldDB" id="X0YD09"/>
<evidence type="ECO:0008006" key="2">
    <source>
        <dbReference type="Google" id="ProtNLM"/>
    </source>
</evidence>
<sequence length="120" mass="12793">MYSQIRNISIACIILIALGGVFQTAAAEAPYVLVQGSQLHGANGVFFDSDDRLYIACAFGHEIVVMDKETGEILDRLGPDVGVKGPDDLTFGPDGSLYWTDIGVGEVGRLSPDGVTTKQF</sequence>
<feature type="non-terminal residue" evidence="1">
    <location>
        <position position="120"/>
    </location>
</feature>
<accession>X0YD09</accession>
<dbReference type="InterPro" id="IPR051344">
    <property type="entry name" value="Vgb"/>
</dbReference>
<dbReference type="Gene3D" id="2.120.10.30">
    <property type="entry name" value="TolB, C-terminal domain"/>
    <property type="match status" value="1"/>
</dbReference>
<evidence type="ECO:0000313" key="1">
    <source>
        <dbReference type="EMBL" id="GAG45162.1"/>
    </source>
</evidence>
<gene>
    <name evidence="1" type="ORF">S01H1_80097</name>
</gene>
<dbReference type="SUPFAM" id="SSF63829">
    <property type="entry name" value="Calcium-dependent phosphotriesterase"/>
    <property type="match status" value="1"/>
</dbReference>
<proteinExistence type="predicted"/>
<name>X0YD09_9ZZZZ</name>
<comment type="caution">
    <text evidence="1">The sequence shown here is derived from an EMBL/GenBank/DDBJ whole genome shotgun (WGS) entry which is preliminary data.</text>
</comment>
<protein>
    <recommendedName>
        <fullName evidence="2">SMP-30/Gluconolactonase/LRE-like region domain-containing protein</fullName>
    </recommendedName>
</protein>
<dbReference type="PANTHER" id="PTHR40274">
    <property type="entry name" value="VIRGINIAMYCIN B LYASE"/>
    <property type="match status" value="1"/>
</dbReference>